<dbReference type="Pfam" id="PF00668">
    <property type="entry name" value="Condensation"/>
    <property type="match status" value="1"/>
</dbReference>
<accession>A0A6G0W7Q5</accession>
<dbReference type="GO" id="GO:0005737">
    <property type="term" value="C:cytoplasm"/>
    <property type="evidence" value="ECO:0007669"/>
    <property type="project" value="TreeGrafter"/>
</dbReference>
<proteinExistence type="predicted"/>
<organism evidence="2 3">
    <name type="scientific">Aphanomyces euteiches</name>
    <dbReference type="NCBI Taxonomy" id="100861"/>
    <lineage>
        <taxon>Eukaryota</taxon>
        <taxon>Sar</taxon>
        <taxon>Stramenopiles</taxon>
        <taxon>Oomycota</taxon>
        <taxon>Saprolegniomycetes</taxon>
        <taxon>Saprolegniales</taxon>
        <taxon>Verrucalvaceae</taxon>
        <taxon>Aphanomyces</taxon>
    </lineage>
</organism>
<dbReference type="EMBL" id="VJMJ01000317">
    <property type="protein sequence ID" value="KAF0723091.1"/>
    <property type="molecule type" value="Genomic_DNA"/>
</dbReference>
<evidence type="ECO:0000313" key="3">
    <source>
        <dbReference type="Proteomes" id="UP000481153"/>
    </source>
</evidence>
<dbReference type="VEuPathDB" id="FungiDB:AeMF1_007741"/>
<feature type="domain" description="Condensation" evidence="1">
    <location>
        <begin position="5"/>
        <end position="152"/>
    </location>
</feature>
<dbReference type="Proteomes" id="UP000481153">
    <property type="component" value="Unassembled WGS sequence"/>
</dbReference>
<sequence length="199" mass="22209">MIEAISNRNIPVKGIERMLGDTLSAIPTRITIDDAKDVISILQRVQENHIASLAHSHANLVDMKKWSGTSGELLDVLFVFQQSDAPKSAAKEHLPFVEELRATANYTVEVELSVINHLQCVNLGYDGDRISRTQVYLMMKEFQFTLGQVCDAVSSDGLASIMWELSPGQRQKTQDSSFHPDIPLPYELLERASNERAIA</sequence>
<name>A0A6G0W7Q5_9STRA</name>
<dbReference type="Gene3D" id="3.30.559.30">
    <property type="entry name" value="Nonribosomal peptide synthetase, condensation domain"/>
    <property type="match status" value="1"/>
</dbReference>
<gene>
    <name evidence="2" type="ORF">Ae201684_017962</name>
</gene>
<dbReference type="GO" id="GO:0003824">
    <property type="term" value="F:catalytic activity"/>
    <property type="evidence" value="ECO:0007669"/>
    <property type="project" value="InterPro"/>
</dbReference>
<dbReference type="PANTHER" id="PTHR45527">
    <property type="entry name" value="NONRIBOSOMAL PEPTIDE SYNTHETASE"/>
    <property type="match status" value="1"/>
</dbReference>
<protein>
    <recommendedName>
        <fullName evidence="1">Condensation domain-containing protein</fullName>
    </recommendedName>
</protein>
<dbReference type="PANTHER" id="PTHR45527:SF1">
    <property type="entry name" value="FATTY ACID SYNTHASE"/>
    <property type="match status" value="1"/>
</dbReference>
<comment type="caution">
    <text evidence="2">The sequence shown here is derived from an EMBL/GenBank/DDBJ whole genome shotgun (WGS) entry which is preliminary data.</text>
</comment>
<dbReference type="InterPro" id="IPR001242">
    <property type="entry name" value="Condensation_dom"/>
</dbReference>
<dbReference type="SUPFAM" id="SSF52777">
    <property type="entry name" value="CoA-dependent acyltransferases"/>
    <property type="match status" value="1"/>
</dbReference>
<reference evidence="2 3" key="1">
    <citation type="submission" date="2019-07" db="EMBL/GenBank/DDBJ databases">
        <title>Genomics analysis of Aphanomyces spp. identifies a new class of oomycete effector associated with host adaptation.</title>
        <authorList>
            <person name="Gaulin E."/>
        </authorList>
    </citation>
    <scope>NUCLEOTIDE SEQUENCE [LARGE SCALE GENOMIC DNA]</scope>
    <source>
        <strain evidence="2 3">ATCC 201684</strain>
    </source>
</reference>
<dbReference type="GO" id="GO:0043041">
    <property type="term" value="P:amino acid activation for nonribosomal peptide biosynthetic process"/>
    <property type="evidence" value="ECO:0007669"/>
    <property type="project" value="TreeGrafter"/>
</dbReference>
<evidence type="ECO:0000313" key="2">
    <source>
        <dbReference type="EMBL" id="KAF0723091.1"/>
    </source>
</evidence>
<dbReference type="GO" id="GO:0031177">
    <property type="term" value="F:phosphopantetheine binding"/>
    <property type="evidence" value="ECO:0007669"/>
    <property type="project" value="TreeGrafter"/>
</dbReference>
<keyword evidence="3" id="KW-1185">Reference proteome</keyword>
<dbReference type="AlphaFoldDB" id="A0A6G0W7Q5"/>
<dbReference type="GO" id="GO:0044550">
    <property type="term" value="P:secondary metabolite biosynthetic process"/>
    <property type="evidence" value="ECO:0007669"/>
    <property type="project" value="TreeGrafter"/>
</dbReference>
<evidence type="ECO:0000259" key="1">
    <source>
        <dbReference type="Pfam" id="PF00668"/>
    </source>
</evidence>